<dbReference type="RefSeq" id="WP_073350213.1">
    <property type="nucleotide sequence ID" value="NZ_SSTN01000028.1"/>
</dbReference>
<dbReference type="PANTHER" id="PTHR22916">
    <property type="entry name" value="GLYCOSYLTRANSFERASE"/>
    <property type="match status" value="1"/>
</dbReference>
<dbReference type="STRING" id="871325.SAMN05444349_1317"/>
<evidence type="ECO:0000259" key="3">
    <source>
        <dbReference type="Pfam" id="PF00535"/>
    </source>
</evidence>
<evidence type="ECO:0000256" key="1">
    <source>
        <dbReference type="ARBA" id="ARBA00022676"/>
    </source>
</evidence>
<dbReference type="Proteomes" id="UP000184436">
    <property type="component" value="Unassembled WGS sequence"/>
</dbReference>
<keyword evidence="1" id="KW-0328">Glycosyltransferase</keyword>
<dbReference type="AlphaFoldDB" id="A0A1M5DVL5"/>
<dbReference type="InterPro" id="IPR001173">
    <property type="entry name" value="Glyco_trans_2-like"/>
</dbReference>
<protein>
    <submittedName>
        <fullName evidence="4">Glycosyltransferase involved in cell wall bisynthesis</fullName>
    </submittedName>
</protein>
<dbReference type="Pfam" id="PF00535">
    <property type="entry name" value="Glycos_transf_2"/>
    <property type="match status" value="1"/>
</dbReference>
<dbReference type="CDD" id="cd00761">
    <property type="entry name" value="Glyco_tranf_GTA_type"/>
    <property type="match status" value="1"/>
</dbReference>
<dbReference type="OrthoDB" id="1114838at2"/>
<dbReference type="Gene3D" id="3.90.550.10">
    <property type="entry name" value="Spore Coat Polysaccharide Biosynthesis Protein SpsA, Chain A"/>
    <property type="match status" value="1"/>
</dbReference>
<evidence type="ECO:0000313" key="5">
    <source>
        <dbReference type="Proteomes" id="UP000184436"/>
    </source>
</evidence>
<keyword evidence="5" id="KW-1185">Reference proteome</keyword>
<proteinExistence type="predicted"/>
<dbReference type="SUPFAM" id="SSF53448">
    <property type="entry name" value="Nucleotide-diphospho-sugar transferases"/>
    <property type="match status" value="1"/>
</dbReference>
<name>A0A1M5DVL5_9BACE</name>
<evidence type="ECO:0000313" key="4">
    <source>
        <dbReference type="EMBL" id="SHF70985.1"/>
    </source>
</evidence>
<sequence>MMISIIIPVYKVEDFIGSCLNSVCQQTYSEIEVILVDDCSPDRSMAVAEPFICELKKKFPVKVIRHEKNKGLSAARNTGVMNSLGDYLFFLDSDDELPKNAMLSFVACLQKFGNVDFLIGNAEVIGDFCCKRFTEEMLLTTNEQIVDKYISEDLYVMAWGKLIKRSFFLEKDLWFIEGLLHEDEYFSFRLMIYSSTAVIVKDYVYKYVVRHSGSITATKGKKNYVDYLRIITLKIDLMLREATYQKEPKIYSFFVSVLYGFTTYVIETECLRLNEKAMMLQEVRTLKDNLKQFKKRRSLQDSVKKWIINIAAFTYYIIIKVRS</sequence>
<accession>A0A1M5DVL5</accession>
<feature type="domain" description="Glycosyltransferase 2-like" evidence="3">
    <location>
        <begin position="4"/>
        <end position="114"/>
    </location>
</feature>
<dbReference type="InterPro" id="IPR029044">
    <property type="entry name" value="Nucleotide-diphossugar_trans"/>
</dbReference>
<reference evidence="4 5" key="1">
    <citation type="submission" date="2016-11" db="EMBL/GenBank/DDBJ databases">
        <authorList>
            <person name="Jaros S."/>
            <person name="Januszkiewicz K."/>
            <person name="Wedrychowicz H."/>
        </authorList>
    </citation>
    <scope>NUCLEOTIDE SEQUENCE [LARGE SCALE GENOMIC DNA]</scope>
    <source>
        <strain evidence="4 5">DSM 26883</strain>
    </source>
</reference>
<dbReference type="GO" id="GO:0016758">
    <property type="term" value="F:hexosyltransferase activity"/>
    <property type="evidence" value="ECO:0007669"/>
    <property type="project" value="UniProtKB-ARBA"/>
</dbReference>
<gene>
    <name evidence="4" type="ORF">SAMN05444349_1317</name>
</gene>
<dbReference type="PANTHER" id="PTHR22916:SF51">
    <property type="entry name" value="GLYCOSYLTRANSFERASE EPSH-RELATED"/>
    <property type="match status" value="1"/>
</dbReference>
<dbReference type="EMBL" id="FQVD01000031">
    <property type="protein sequence ID" value="SHF70985.1"/>
    <property type="molecule type" value="Genomic_DNA"/>
</dbReference>
<keyword evidence="2 4" id="KW-0808">Transferase</keyword>
<evidence type="ECO:0000256" key="2">
    <source>
        <dbReference type="ARBA" id="ARBA00022679"/>
    </source>
</evidence>
<organism evidence="4 5">
    <name type="scientific">Bacteroides faecichinchillae</name>
    <dbReference type="NCBI Taxonomy" id="871325"/>
    <lineage>
        <taxon>Bacteria</taxon>
        <taxon>Pseudomonadati</taxon>
        <taxon>Bacteroidota</taxon>
        <taxon>Bacteroidia</taxon>
        <taxon>Bacteroidales</taxon>
        <taxon>Bacteroidaceae</taxon>
        <taxon>Bacteroides</taxon>
    </lineage>
</organism>